<evidence type="ECO:0000256" key="5">
    <source>
        <dbReference type="ARBA" id="ARBA00023014"/>
    </source>
</evidence>
<evidence type="ECO:0000256" key="2">
    <source>
        <dbReference type="ARBA" id="ARBA00022714"/>
    </source>
</evidence>
<dbReference type="InterPro" id="IPR036010">
    <property type="entry name" value="2Fe-2S_ferredoxin-like_sf"/>
</dbReference>
<evidence type="ECO:0000256" key="4">
    <source>
        <dbReference type="ARBA" id="ARBA00023004"/>
    </source>
</evidence>
<dbReference type="EMBL" id="BAAAPZ010000004">
    <property type="protein sequence ID" value="GAA2093882.1"/>
    <property type="molecule type" value="Genomic_DNA"/>
</dbReference>
<evidence type="ECO:0000256" key="6">
    <source>
        <dbReference type="ARBA" id="ARBA00034078"/>
    </source>
</evidence>
<keyword evidence="9" id="KW-1185">Reference proteome</keyword>
<comment type="caution">
    <text evidence="8">The sequence shown here is derived from an EMBL/GenBank/DDBJ whole genome shotgun (WGS) entry which is preliminary data.</text>
</comment>
<evidence type="ECO:0000313" key="8">
    <source>
        <dbReference type="EMBL" id="GAA2093882.1"/>
    </source>
</evidence>
<organism evidence="8 9">
    <name type="scientific">Brevibacterium salitolerans</name>
    <dbReference type="NCBI Taxonomy" id="1403566"/>
    <lineage>
        <taxon>Bacteria</taxon>
        <taxon>Bacillati</taxon>
        <taxon>Actinomycetota</taxon>
        <taxon>Actinomycetes</taxon>
        <taxon>Micrococcales</taxon>
        <taxon>Brevibacteriaceae</taxon>
        <taxon>Brevibacterium</taxon>
    </lineage>
</organism>
<evidence type="ECO:0000259" key="7">
    <source>
        <dbReference type="PROSITE" id="PS51085"/>
    </source>
</evidence>
<proteinExistence type="inferred from homology"/>
<gene>
    <name evidence="8" type="ORF">GCM10009823_12510</name>
</gene>
<comment type="similarity">
    <text evidence="1">Belongs to the adrenodoxin/putidaredoxin family.</text>
</comment>
<dbReference type="InterPro" id="IPR001041">
    <property type="entry name" value="2Fe-2S_ferredoxin-type"/>
</dbReference>
<dbReference type="Proteomes" id="UP001500984">
    <property type="component" value="Unassembled WGS sequence"/>
</dbReference>
<keyword evidence="5" id="KW-0411">Iron-sulfur</keyword>
<dbReference type="PRINTS" id="PR00355">
    <property type="entry name" value="ADRENODOXIN"/>
</dbReference>
<evidence type="ECO:0000313" key="9">
    <source>
        <dbReference type="Proteomes" id="UP001500984"/>
    </source>
</evidence>
<keyword evidence="4" id="KW-0408">Iron</keyword>
<evidence type="ECO:0000256" key="1">
    <source>
        <dbReference type="ARBA" id="ARBA00010914"/>
    </source>
</evidence>
<evidence type="ECO:0000256" key="3">
    <source>
        <dbReference type="ARBA" id="ARBA00022723"/>
    </source>
</evidence>
<sequence>MTTITFQIHDGSEQPIDAETGIPLMEAAVENDVPGIDGDCGGMAACATCHVYVDEAWRQKLGERTPAERAMLDNSFDVKENSRLACQIPVTEELDGLRVEVAPS</sequence>
<keyword evidence="3" id="KW-0479">Metal-binding</keyword>
<protein>
    <submittedName>
        <fullName evidence="8">2Fe-2S iron-sulfur cluster-binding protein</fullName>
    </submittedName>
</protein>
<feature type="domain" description="2Fe-2S ferredoxin-type" evidence="7">
    <location>
        <begin position="2"/>
        <end position="104"/>
    </location>
</feature>
<accession>A0ABP5I8W4</accession>
<dbReference type="InterPro" id="IPR012675">
    <property type="entry name" value="Beta-grasp_dom_sf"/>
</dbReference>
<dbReference type="CDD" id="cd00207">
    <property type="entry name" value="fer2"/>
    <property type="match status" value="1"/>
</dbReference>
<dbReference type="Gene3D" id="3.10.20.30">
    <property type="match status" value="1"/>
</dbReference>
<keyword evidence="2" id="KW-0001">2Fe-2S</keyword>
<dbReference type="InterPro" id="IPR001055">
    <property type="entry name" value="Adrenodoxin-like"/>
</dbReference>
<dbReference type="PANTHER" id="PTHR23426:SF65">
    <property type="entry name" value="FERREDOXIN-2, MITOCHONDRIAL"/>
    <property type="match status" value="1"/>
</dbReference>
<dbReference type="PROSITE" id="PS51085">
    <property type="entry name" value="2FE2S_FER_2"/>
    <property type="match status" value="1"/>
</dbReference>
<dbReference type="PANTHER" id="PTHR23426">
    <property type="entry name" value="FERREDOXIN/ADRENODOXIN"/>
    <property type="match status" value="1"/>
</dbReference>
<dbReference type="Pfam" id="PF00111">
    <property type="entry name" value="Fer2"/>
    <property type="match status" value="1"/>
</dbReference>
<dbReference type="RefSeq" id="WP_344336306.1">
    <property type="nucleotide sequence ID" value="NZ_BAAAPZ010000004.1"/>
</dbReference>
<comment type="cofactor">
    <cofactor evidence="6">
        <name>[2Fe-2S] cluster</name>
        <dbReference type="ChEBI" id="CHEBI:190135"/>
    </cofactor>
</comment>
<dbReference type="SUPFAM" id="SSF54292">
    <property type="entry name" value="2Fe-2S ferredoxin-like"/>
    <property type="match status" value="1"/>
</dbReference>
<reference evidence="9" key="1">
    <citation type="journal article" date="2019" name="Int. J. Syst. Evol. Microbiol.">
        <title>The Global Catalogue of Microorganisms (GCM) 10K type strain sequencing project: providing services to taxonomists for standard genome sequencing and annotation.</title>
        <authorList>
            <consortium name="The Broad Institute Genomics Platform"/>
            <consortium name="The Broad Institute Genome Sequencing Center for Infectious Disease"/>
            <person name="Wu L."/>
            <person name="Ma J."/>
        </authorList>
    </citation>
    <scope>NUCLEOTIDE SEQUENCE [LARGE SCALE GENOMIC DNA]</scope>
    <source>
        <strain evidence="9">JCM 15900</strain>
    </source>
</reference>
<name>A0ABP5I8W4_9MICO</name>